<accession>A0A927GRK3</accession>
<sequence>MGVALETKNVYEFEVKTDILFFKVGAHHQVSFHGRHYHIKKRMSAEQLGKLIEESGFVKVKSDCYVNVAKVAEIGDDHLYFGSKRDDCKSIPLSRRKQQLVRSMMPG</sequence>
<dbReference type="EMBL" id="JACXIZ010000012">
    <property type="protein sequence ID" value="MBD2844772.1"/>
    <property type="molecule type" value="Genomic_DNA"/>
</dbReference>
<keyword evidence="2" id="KW-0238">DNA-binding</keyword>
<gene>
    <name evidence="2" type="ORF">IDH44_06180</name>
</gene>
<feature type="domain" description="HTH LytTR-type" evidence="1">
    <location>
        <begin position="17"/>
        <end position="104"/>
    </location>
</feature>
<dbReference type="Proteomes" id="UP000621560">
    <property type="component" value="Unassembled WGS sequence"/>
</dbReference>
<dbReference type="Pfam" id="PF04397">
    <property type="entry name" value="LytTR"/>
    <property type="match status" value="1"/>
</dbReference>
<evidence type="ECO:0000313" key="2">
    <source>
        <dbReference type="EMBL" id="MBD2844772.1"/>
    </source>
</evidence>
<protein>
    <submittedName>
        <fullName evidence="2">LytTR family transcriptional regulator DNA-binding domain-containing protein</fullName>
    </submittedName>
</protein>
<proteinExistence type="predicted"/>
<keyword evidence="3" id="KW-1185">Reference proteome</keyword>
<dbReference type="RefSeq" id="WP_190915743.1">
    <property type="nucleotide sequence ID" value="NZ_JACXIZ010000012.1"/>
</dbReference>
<evidence type="ECO:0000313" key="3">
    <source>
        <dbReference type="Proteomes" id="UP000621560"/>
    </source>
</evidence>
<dbReference type="Gene3D" id="2.40.50.1020">
    <property type="entry name" value="LytTr DNA-binding domain"/>
    <property type="match status" value="1"/>
</dbReference>
<evidence type="ECO:0000259" key="1">
    <source>
        <dbReference type="Pfam" id="PF04397"/>
    </source>
</evidence>
<reference evidence="2" key="1">
    <citation type="submission" date="2020-09" db="EMBL/GenBank/DDBJ databases">
        <title>A novel bacterium of genus Paenibacillus, isolated from South China Sea.</title>
        <authorList>
            <person name="Huang H."/>
            <person name="Mo K."/>
            <person name="Hu Y."/>
        </authorList>
    </citation>
    <scope>NUCLEOTIDE SEQUENCE</scope>
    <source>
        <strain evidence="2">IB182496</strain>
    </source>
</reference>
<organism evidence="2 3">
    <name type="scientific">Paenibacillus sabuli</name>
    <dbReference type="NCBI Taxonomy" id="2772509"/>
    <lineage>
        <taxon>Bacteria</taxon>
        <taxon>Bacillati</taxon>
        <taxon>Bacillota</taxon>
        <taxon>Bacilli</taxon>
        <taxon>Bacillales</taxon>
        <taxon>Paenibacillaceae</taxon>
        <taxon>Paenibacillus</taxon>
    </lineage>
</organism>
<dbReference type="GO" id="GO:0003677">
    <property type="term" value="F:DNA binding"/>
    <property type="evidence" value="ECO:0007669"/>
    <property type="project" value="UniProtKB-KW"/>
</dbReference>
<dbReference type="AlphaFoldDB" id="A0A927GRK3"/>
<name>A0A927GRK3_9BACL</name>
<comment type="caution">
    <text evidence="2">The sequence shown here is derived from an EMBL/GenBank/DDBJ whole genome shotgun (WGS) entry which is preliminary data.</text>
</comment>
<dbReference type="InterPro" id="IPR007492">
    <property type="entry name" value="LytTR_DNA-bd_dom"/>
</dbReference>